<evidence type="ECO:0000259" key="2">
    <source>
        <dbReference type="Pfam" id="PF00175"/>
    </source>
</evidence>
<protein>
    <recommendedName>
        <fullName evidence="2">Oxidoreductase FAD/NAD(P)-binding domain-containing protein</fullName>
    </recommendedName>
</protein>
<dbReference type="Gene3D" id="3.40.50.80">
    <property type="entry name" value="Nucleotide-binding domain of ferredoxin-NADP reductase (FNR) module"/>
    <property type="match status" value="1"/>
</dbReference>
<dbReference type="PANTHER" id="PTHR47215:SF1">
    <property type="entry name" value="F9L1.8 PROTEIN"/>
    <property type="match status" value="1"/>
</dbReference>
<feature type="chain" id="PRO_5030733440" description="Oxidoreductase FAD/NAD(P)-binding domain-containing protein" evidence="1">
    <location>
        <begin position="17"/>
        <end position="301"/>
    </location>
</feature>
<dbReference type="PANTHER" id="PTHR47215">
    <property type="match status" value="1"/>
</dbReference>
<dbReference type="Pfam" id="PF00175">
    <property type="entry name" value="NAD_binding_1"/>
    <property type="match status" value="1"/>
</dbReference>
<dbReference type="SUPFAM" id="SSF52343">
    <property type="entry name" value="Ferredoxin reductase-like, C-terminal NADP-linked domain"/>
    <property type="match status" value="1"/>
</dbReference>
<evidence type="ECO:0000313" key="3">
    <source>
        <dbReference type="EMBL" id="CAD8636368.1"/>
    </source>
</evidence>
<accession>A0A7S0QKZ9</accession>
<feature type="signal peptide" evidence="1">
    <location>
        <begin position="1"/>
        <end position="16"/>
    </location>
</feature>
<evidence type="ECO:0000256" key="1">
    <source>
        <dbReference type="SAM" id="SignalP"/>
    </source>
</evidence>
<sequence>MISALALLLALSPAAAFRTPALQAHFSAALHSKCTSPLFAPMLETARLCGDRPSLRVDAGRQILSLKMNSPGDWNKLEVISNTKAAEGHQRILLSGGVVHPTYSVPGQYVKIRKDSSQEKPGFFAMANAPGGSDRLFEFLIKRTDGSAWICDASEGSVLDVSPAQGKGYPYSTAFTKDISEVILLATGSGIAPLKAVLESRQLEPRALRLYYGAQTPAKMAYRDLFPSWEGVARVTPVISRPEGTGWAGRQGYIQQCLLEDGLSAPERTGVLLCGVNAMVKEAKEALLQAGVPPGNILMNF</sequence>
<dbReference type="InterPro" id="IPR001433">
    <property type="entry name" value="OxRdtase_FAD/NAD-bd"/>
</dbReference>
<dbReference type="InterPro" id="IPR017938">
    <property type="entry name" value="Riboflavin_synthase-like_b-brl"/>
</dbReference>
<feature type="domain" description="Oxidoreductase FAD/NAD(P)-binding" evidence="2">
    <location>
        <begin position="184"/>
        <end position="284"/>
    </location>
</feature>
<dbReference type="AlphaFoldDB" id="A0A7S0QKZ9"/>
<gene>
    <name evidence="3" type="ORF">CCUR1050_LOCUS14050</name>
</gene>
<dbReference type="SUPFAM" id="SSF63380">
    <property type="entry name" value="Riboflavin synthase domain-like"/>
    <property type="match status" value="1"/>
</dbReference>
<reference evidence="3" key="1">
    <citation type="submission" date="2021-01" db="EMBL/GenBank/DDBJ databases">
        <authorList>
            <person name="Corre E."/>
            <person name="Pelletier E."/>
            <person name="Niang G."/>
            <person name="Scheremetjew M."/>
            <person name="Finn R."/>
            <person name="Kale V."/>
            <person name="Holt S."/>
            <person name="Cochrane G."/>
            <person name="Meng A."/>
            <person name="Brown T."/>
            <person name="Cohen L."/>
        </authorList>
    </citation>
    <scope>NUCLEOTIDE SEQUENCE</scope>
    <source>
        <strain evidence="3">CCAP979/52</strain>
    </source>
</reference>
<dbReference type="GO" id="GO:0016491">
    <property type="term" value="F:oxidoreductase activity"/>
    <property type="evidence" value="ECO:0007669"/>
    <property type="project" value="InterPro"/>
</dbReference>
<keyword evidence="1" id="KW-0732">Signal</keyword>
<dbReference type="InterPro" id="IPR039261">
    <property type="entry name" value="FNR_nucleotide-bd"/>
</dbReference>
<name>A0A7S0QKZ9_9CRYP</name>
<organism evidence="3">
    <name type="scientific">Cryptomonas curvata</name>
    <dbReference type="NCBI Taxonomy" id="233186"/>
    <lineage>
        <taxon>Eukaryota</taxon>
        <taxon>Cryptophyceae</taxon>
        <taxon>Cryptomonadales</taxon>
        <taxon>Cryptomonadaceae</taxon>
        <taxon>Cryptomonas</taxon>
    </lineage>
</organism>
<proteinExistence type="predicted"/>
<dbReference type="EMBL" id="HBEZ01025482">
    <property type="protein sequence ID" value="CAD8636368.1"/>
    <property type="molecule type" value="Transcribed_RNA"/>
</dbReference>